<protein>
    <recommendedName>
        <fullName evidence="5">Lipoprotein</fullName>
    </recommendedName>
</protein>
<keyword evidence="4" id="KW-1185">Reference proteome</keyword>
<gene>
    <name evidence="3" type="ORF">SAMN02745168_0590</name>
</gene>
<dbReference type="OrthoDB" id="1852176at2"/>
<proteinExistence type="predicted"/>
<dbReference type="RefSeq" id="WP_084233219.1">
    <property type="nucleotide sequence ID" value="NZ_FWXW01000001.1"/>
</dbReference>
<dbReference type="STRING" id="1122930.SAMN02745168_0590"/>
<evidence type="ECO:0008006" key="5">
    <source>
        <dbReference type="Google" id="ProtNLM"/>
    </source>
</evidence>
<feature type="signal peptide" evidence="2">
    <location>
        <begin position="1"/>
        <end position="19"/>
    </location>
</feature>
<feature type="chain" id="PRO_5038879485" description="Lipoprotein" evidence="2">
    <location>
        <begin position="20"/>
        <end position="238"/>
    </location>
</feature>
<dbReference type="AlphaFoldDB" id="A0A1W1YPI7"/>
<keyword evidence="2" id="KW-0732">Signal</keyword>
<evidence type="ECO:0000256" key="2">
    <source>
        <dbReference type="SAM" id="SignalP"/>
    </source>
</evidence>
<organism evidence="3 4">
    <name type="scientific">Papillibacter cinnamivorans DSM 12816</name>
    <dbReference type="NCBI Taxonomy" id="1122930"/>
    <lineage>
        <taxon>Bacteria</taxon>
        <taxon>Bacillati</taxon>
        <taxon>Bacillota</taxon>
        <taxon>Clostridia</taxon>
        <taxon>Eubacteriales</taxon>
        <taxon>Oscillospiraceae</taxon>
        <taxon>Papillibacter</taxon>
    </lineage>
</organism>
<reference evidence="3 4" key="1">
    <citation type="submission" date="2017-04" db="EMBL/GenBank/DDBJ databases">
        <authorList>
            <person name="Afonso C.L."/>
            <person name="Miller P.J."/>
            <person name="Scott M.A."/>
            <person name="Spackman E."/>
            <person name="Goraichik I."/>
            <person name="Dimitrov K.M."/>
            <person name="Suarez D.L."/>
            <person name="Swayne D.E."/>
        </authorList>
    </citation>
    <scope>NUCLEOTIDE SEQUENCE [LARGE SCALE GENOMIC DNA]</scope>
    <source>
        <strain evidence="3 4">DSM 12816</strain>
    </source>
</reference>
<evidence type="ECO:0000256" key="1">
    <source>
        <dbReference type="SAM" id="MobiDB-lite"/>
    </source>
</evidence>
<sequence>MKKSALLISSLLIVGLLGGCGGSSSPSGGGSSATKTPVPTETPKTISVDMELGSGNYTSGIDFPEGKYDIEAISGGGNVSSSNVFSGGINAIMGTEEKNKEVGTEMYEQLYENIDLPEGDVLSVSGGVVVRISCDKASGDALKTRNQEITETVDLGNGNFVSGDDFPAGIYDIVAVKGGGNVSTDNMYSGGINAIMGTAAADAEMGGGFYELQYKNIDLSEGVTLTIDGVKIQLVPSK</sequence>
<feature type="region of interest" description="Disordered" evidence="1">
    <location>
        <begin position="24"/>
        <end position="43"/>
    </location>
</feature>
<dbReference type="PROSITE" id="PS51257">
    <property type="entry name" value="PROKAR_LIPOPROTEIN"/>
    <property type="match status" value="1"/>
</dbReference>
<dbReference type="EMBL" id="FWXW01000001">
    <property type="protein sequence ID" value="SMC38053.1"/>
    <property type="molecule type" value="Genomic_DNA"/>
</dbReference>
<evidence type="ECO:0000313" key="4">
    <source>
        <dbReference type="Proteomes" id="UP000192790"/>
    </source>
</evidence>
<accession>A0A1W1YPI7</accession>
<name>A0A1W1YPI7_9FIRM</name>
<dbReference type="Proteomes" id="UP000192790">
    <property type="component" value="Unassembled WGS sequence"/>
</dbReference>
<feature type="compositionally biased region" description="Low complexity" evidence="1">
    <location>
        <begin position="32"/>
        <end position="43"/>
    </location>
</feature>
<evidence type="ECO:0000313" key="3">
    <source>
        <dbReference type="EMBL" id="SMC38053.1"/>
    </source>
</evidence>